<dbReference type="AlphaFoldDB" id="A0A9D4JD31"/>
<gene>
    <name evidence="1" type="ORF">DPMN_133624</name>
</gene>
<protein>
    <submittedName>
        <fullName evidence="1">Uncharacterized protein</fullName>
    </submittedName>
</protein>
<dbReference type="Proteomes" id="UP000828390">
    <property type="component" value="Unassembled WGS sequence"/>
</dbReference>
<evidence type="ECO:0000313" key="2">
    <source>
        <dbReference type="Proteomes" id="UP000828390"/>
    </source>
</evidence>
<reference evidence="1" key="1">
    <citation type="journal article" date="2019" name="bioRxiv">
        <title>The Genome of the Zebra Mussel, Dreissena polymorpha: A Resource for Invasive Species Research.</title>
        <authorList>
            <person name="McCartney M.A."/>
            <person name="Auch B."/>
            <person name="Kono T."/>
            <person name="Mallez S."/>
            <person name="Zhang Y."/>
            <person name="Obille A."/>
            <person name="Becker A."/>
            <person name="Abrahante J.E."/>
            <person name="Garbe J."/>
            <person name="Badalamenti J.P."/>
            <person name="Herman A."/>
            <person name="Mangelson H."/>
            <person name="Liachko I."/>
            <person name="Sullivan S."/>
            <person name="Sone E.D."/>
            <person name="Koren S."/>
            <person name="Silverstein K.A.T."/>
            <person name="Beckman K.B."/>
            <person name="Gohl D.M."/>
        </authorList>
    </citation>
    <scope>NUCLEOTIDE SEQUENCE</scope>
    <source>
        <strain evidence="1">Duluth1</strain>
        <tissue evidence="1">Whole animal</tissue>
    </source>
</reference>
<name>A0A9D4JD31_DREPO</name>
<dbReference type="EMBL" id="JAIWYP010000006">
    <property type="protein sequence ID" value="KAH3805324.1"/>
    <property type="molecule type" value="Genomic_DNA"/>
</dbReference>
<keyword evidence="2" id="KW-1185">Reference proteome</keyword>
<sequence length="71" mass="8115">MPASTLTSIATKIIWFGDSCATTNSDINNNASNTSYCLNYNQKVQRGNDNVHKWTMHLLVRTVRWAKRLWG</sequence>
<organism evidence="1 2">
    <name type="scientific">Dreissena polymorpha</name>
    <name type="common">Zebra mussel</name>
    <name type="synonym">Mytilus polymorpha</name>
    <dbReference type="NCBI Taxonomy" id="45954"/>
    <lineage>
        <taxon>Eukaryota</taxon>
        <taxon>Metazoa</taxon>
        <taxon>Spiralia</taxon>
        <taxon>Lophotrochozoa</taxon>
        <taxon>Mollusca</taxon>
        <taxon>Bivalvia</taxon>
        <taxon>Autobranchia</taxon>
        <taxon>Heteroconchia</taxon>
        <taxon>Euheterodonta</taxon>
        <taxon>Imparidentia</taxon>
        <taxon>Neoheterodontei</taxon>
        <taxon>Myida</taxon>
        <taxon>Dreissenoidea</taxon>
        <taxon>Dreissenidae</taxon>
        <taxon>Dreissena</taxon>
    </lineage>
</organism>
<comment type="caution">
    <text evidence="1">The sequence shown here is derived from an EMBL/GenBank/DDBJ whole genome shotgun (WGS) entry which is preliminary data.</text>
</comment>
<evidence type="ECO:0000313" key="1">
    <source>
        <dbReference type="EMBL" id="KAH3805324.1"/>
    </source>
</evidence>
<proteinExistence type="predicted"/>
<reference evidence="1" key="2">
    <citation type="submission" date="2020-11" db="EMBL/GenBank/DDBJ databases">
        <authorList>
            <person name="McCartney M.A."/>
            <person name="Auch B."/>
            <person name="Kono T."/>
            <person name="Mallez S."/>
            <person name="Becker A."/>
            <person name="Gohl D.M."/>
            <person name="Silverstein K.A.T."/>
            <person name="Koren S."/>
            <person name="Bechman K.B."/>
            <person name="Herman A."/>
            <person name="Abrahante J.E."/>
            <person name="Garbe J."/>
        </authorList>
    </citation>
    <scope>NUCLEOTIDE SEQUENCE</scope>
    <source>
        <strain evidence="1">Duluth1</strain>
        <tissue evidence="1">Whole animal</tissue>
    </source>
</reference>
<accession>A0A9D4JD31</accession>